<feature type="domain" description="Rhodopsin" evidence="7">
    <location>
        <begin position="8"/>
        <end position="162"/>
    </location>
</feature>
<dbReference type="InterPro" id="IPR052337">
    <property type="entry name" value="SAT4-like"/>
</dbReference>
<feature type="transmembrane region" description="Helical" evidence="6">
    <location>
        <begin position="65"/>
        <end position="84"/>
    </location>
</feature>
<organism evidence="8 9">
    <name type="scientific">Colletotrichum zoysiae</name>
    <dbReference type="NCBI Taxonomy" id="1216348"/>
    <lineage>
        <taxon>Eukaryota</taxon>
        <taxon>Fungi</taxon>
        <taxon>Dikarya</taxon>
        <taxon>Ascomycota</taxon>
        <taxon>Pezizomycotina</taxon>
        <taxon>Sordariomycetes</taxon>
        <taxon>Hypocreomycetidae</taxon>
        <taxon>Glomerellales</taxon>
        <taxon>Glomerellaceae</taxon>
        <taxon>Colletotrichum</taxon>
        <taxon>Colletotrichum graminicola species complex</taxon>
    </lineage>
</organism>
<proteinExistence type="inferred from homology"/>
<evidence type="ECO:0000256" key="4">
    <source>
        <dbReference type="ARBA" id="ARBA00023136"/>
    </source>
</evidence>
<accession>A0AAD9M0K4</accession>
<name>A0AAD9M0K4_9PEZI</name>
<dbReference type="Proteomes" id="UP001232148">
    <property type="component" value="Unassembled WGS sequence"/>
</dbReference>
<feature type="transmembrane region" description="Helical" evidence="6">
    <location>
        <begin position="118"/>
        <end position="140"/>
    </location>
</feature>
<keyword evidence="4 6" id="KW-0472">Membrane</keyword>
<dbReference type="AlphaFoldDB" id="A0AAD9M0K4"/>
<feature type="transmembrane region" description="Helical" evidence="6">
    <location>
        <begin position="25"/>
        <end position="53"/>
    </location>
</feature>
<keyword evidence="2 6" id="KW-0812">Transmembrane</keyword>
<sequence length="165" mass="19062">MSLGHGYRLGIGRDIWSLSHEEVNLVMQVLFAFEILYIISVSALKASILFFYLRVFQLVNQTFSIVLWSTQILNIMTCVAFILAKLNQCKPFSYSWEGWDGRHLGRCINLRALLIMHAALNLAINLWILALPMTHVLWLNLRRRQKLEVLLMFRLGVLTTVTLLS</sequence>
<dbReference type="PANTHER" id="PTHR33048">
    <property type="entry name" value="PTH11-LIKE INTEGRAL MEMBRANE PROTEIN (AFU_ORTHOLOGUE AFUA_5G11245)"/>
    <property type="match status" value="1"/>
</dbReference>
<dbReference type="EMBL" id="MU842956">
    <property type="protein sequence ID" value="KAK2024718.1"/>
    <property type="molecule type" value="Genomic_DNA"/>
</dbReference>
<dbReference type="GO" id="GO:0016020">
    <property type="term" value="C:membrane"/>
    <property type="evidence" value="ECO:0007669"/>
    <property type="project" value="UniProtKB-SubCell"/>
</dbReference>
<comment type="subcellular location">
    <subcellularLocation>
        <location evidence="1">Membrane</location>
        <topology evidence="1">Multi-pass membrane protein</topology>
    </subcellularLocation>
</comment>
<keyword evidence="9" id="KW-1185">Reference proteome</keyword>
<evidence type="ECO:0000256" key="1">
    <source>
        <dbReference type="ARBA" id="ARBA00004141"/>
    </source>
</evidence>
<evidence type="ECO:0000256" key="2">
    <source>
        <dbReference type="ARBA" id="ARBA00022692"/>
    </source>
</evidence>
<evidence type="ECO:0000256" key="6">
    <source>
        <dbReference type="SAM" id="Phobius"/>
    </source>
</evidence>
<evidence type="ECO:0000313" key="9">
    <source>
        <dbReference type="Proteomes" id="UP001232148"/>
    </source>
</evidence>
<dbReference type="InterPro" id="IPR049326">
    <property type="entry name" value="Rhodopsin_dom_fungi"/>
</dbReference>
<evidence type="ECO:0000259" key="7">
    <source>
        <dbReference type="Pfam" id="PF20684"/>
    </source>
</evidence>
<keyword evidence="3 6" id="KW-1133">Transmembrane helix</keyword>
<protein>
    <submittedName>
        <fullName evidence="8">CFEM domain-containing protein</fullName>
    </submittedName>
</protein>
<gene>
    <name evidence="8" type="ORF">LX32DRAFT_666488</name>
</gene>
<comment type="similarity">
    <text evidence="5">Belongs to the SAT4 family.</text>
</comment>
<reference evidence="8" key="1">
    <citation type="submission" date="2021-06" db="EMBL/GenBank/DDBJ databases">
        <title>Comparative genomics, transcriptomics and evolutionary studies reveal genomic signatures of adaptation to plant cell wall in hemibiotrophic fungi.</title>
        <authorList>
            <consortium name="DOE Joint Genome Institute"/>
            <person name="Baroncelli R."/>
            <person name="Diaz J.F."/>
            <person name="Benocci T."/>
            <person name="Peng M."/>
            <person name="Battaglia E."/>
            <person name="Haridas S."/>
            <person name="Andreopoulos W."/>
            <person name="Labutti K."/>
            <person name="Pangilinan J."/>
            <person name="Floch G.L."/>
            <person name="Makela M.R."/>
            <person name="Henrissat B."/>
            <person name="Grigoriev I.V."/>
            <person name="Crouch J.A."/>
            <person name="De Vries R.P."/>
            <person name="Sukno S.A."/>
            <person name="Thon M.R."/>
        </authorList>
    </citation>
    <scope>NUCLEOTIDE SEQUENCE</scope>
    <source>
        <strain evidence="8">MAFF235873</strain>
    </source>
</reference>
<dbReference type="PANTHER" id="PTHR33048:SF143">
    <property type="entry name" value="EXTRACELLULAR MEMBRANE PROTEIN CFEM DOMAIN-CONTAINING PROTEIN-RELATED"/>
    <property type="match status" value="1"/>
</dbReference>
<evidence type="ECO:0000256" key="3">
    <source>
        <dbReference type="ARBA" id="ARBA00022989"/>
    </source>
</evidence>
<dbReference type="Pfam" id="PF20684">
    <property type="entry name" value="Fung_rhodopsin"/>
    <property type="match status" value="1"/>
</dbReference>
<evidence type="ECO:0000313" key="8">
    <source>
        <dbReference type="EMBL" id="KAK2024718.1"/>
    </source>
</evidence>
<evidence type="ECO:0000256" key="5">
    <source>
        <dbReference type="ARBA" id="ARBA00038359"/>
    </source>
</evidence>
<comment type="caution">
    <text evidence="8">The sequence shown here is derived from an EMBL/GenBank/DDBJ whole genome shotgun (WGS) entry which is preliminary data.</text>
</comment>